<dbReference type="InterPro" id="IPR001638">
    <property type="entry name" value="Solute-binding_3/MltF_N"/>
</dbReference>
<dbReference type="PANTHER" id="PTHR35936:SF17">
    <property type="entry name" value="ARGININE-BINDING EXTRACELLULAR PROTEIN ARTP"/>
    <property type="match status" value="1"/>
</dbReference>
<dbReference type="PANTHER" id="PTHR35936">
    <property type="entry name" value="MEMBRANE-BOUND LYTIC MUREIN TRANSGLYCOSYLASE F"/>
    <property type="match status" value="1"/>
</dbReference>
<evidence type="ECO:0000313" key="5">
    <source>
        <dbReference type="Proteomes" id="UP000538196"/>
    </source>
</evidence>
<sequence>MTITRSLRRGPLAAGIGIAAAAAALLTGCSSTPASSSGSASSTPSTATVELPSSFAGKDLVAPAVTGYPPYAYLDGGKIVGISTDLATAVGGPWGTKVTLKQDSFENALLGVNSGNYFGAFGADVTAEREKTFDQVSFLEDHYQFMGLKGADLGTSMDDLCGLKISVVAADSAIPVLQEQSTKCTAAGKKEINVQTFADQGAATLAVSSKQVDATTATLTNLGYISKQSSGQFSIGGPKYQFVLIGIATKKGNGMAQALADSINELIANGEYTKILKKYGVEGDAIDKAEVNPDPNVGE</sequence>
<evidence type="ECO:0000259" key="3">
    <source>
        <dbReference type="SMART" id="SM00062"/>
    </source>
</evidence>
<protein>
    <submittedName>
        <fullName evidence="4">Polar amino acid transport system substrate-binding protein</fullName>
    </submittedName>
</protein>
<feature type="signal peptide" evidence="2">
    <location>
        <begin position="1"/>
        <end position="34"/>
    </location>
</feature>
<dbReference type="SMART" id="SM00062">
    <property type="entry name" value="PBPb"/>
    <property type="match status" value="1"/>
</dbReference>
<keyword evidence="5" id="KW-1185">Reference proteome</keyword>
<gene>
    <name evidence="4" type="ORF">FHX33_003892</name>
</gene>
<keyword evidence="1 2" id="KW-0732">Signal</keyword>
<dbReference type="AlphaFoldDB" id="A0A7W4YLJ1"/>
<dbReference type="Gene3D" id="3.40.190.10">
    <property type="entry name" value="Periplasmic binding protein-like II"/>
    <property type="match status" value="2"/>
</dbReference>
<feature type="chain" id="PRO_5038733209" evidence="2">
    <location>
        <begin position="35"/>
        <end position="299"/>
    </location>
</feature>
<evidence type="ECO:0000313" key="4">
    <source>
        <dbReference type="EMBL" id="MBB2969110.1"/>
    </source>
</evidence>
<evidence type="ECO:0000256" key="1">
    <source>
        <dbReference type="ARBA" id="ARBA00022729"/>
    </source>
</evidence>
<dbReference type="Proteomes" id="UP000538196">
    <property type="component" value="Unassembled WGS sequence"/>
</dbReference>
<dbReference type="EMBL" id="JACHVP010000005">
    <property type="protein sequence ID" value="MBB2969110.1"/>
    <property type="molecule type" value="Genomic_DNA"/>
</dbReference>
<feature type="domain" description="Solute-binding protein family 3/N-terminal" evidence="3">
    <location>
        <begin position="59"/>
        <end position="283"/>
    </location>
</feature>
<name>A0A7W4YLJ1_LEIAQ</name>
<dbReference type="RefSeq" id="WP_021763077.1">
    <property type="nucleotide sequence ID" value="NZ_JACHVP010000005.1"/>
</dbReference>
<comment type="caution">
    <text evidence="4">The sequence shown here is derived from an EMBL/GenBank/DDBJ whole genome shotgun (WGS) entry which is preliminary data.</text>
</comment>
<accession>A0A7W4YLJ1</accession>
<evidence type="ECO:0000256" key="2">
    <source>
        <dbReference type="SAM" id="SignalP"/>
    </source>
</evidence>
<reference evidence="4 5" key="1">
    <citation type="submission" date="2020-08" db="EMBL/GenBank/DDBJ databases">
        <title>Sequencing the genomes of 1000 actinobacteria strains.</title>
        <authorList>
            <person name="Klenk H.-P."/>
        </authorList>
    </citation>
    <scope>NUCLEOTIDE SEQUENCE [LARGE SCALE GENOMIC DNA]</scope>
    <source>
        <strain evidence="4 5">DSM 20146</strain>
    </source>
</reference>
<dbReference type="PROSITE" id="PS51257">
    <property type="entry name" value="PROKAR_LIPOPROTEIN"/>
    <property type="match status" value="1"/>
</dbReference>
<dbReference type="Pfam" id="PF00497">
    <property type="entry name" value="SBP_bac_3"/>
    <property type="match status" value="1"/>
</dbReference>
<organism evidence="4 5">
    <name type="scientific">Leifsonia aquatica</name>
    <name type="common">Corynebacterium aquaticum</name>
    <dbReference type="NCBI Taxonomy" id="144185"/>
    <lineage>
        <taxon>Bacteria</taxon>
        <taxon>Bacillati</taxon>
        <taxon>Actinomycetota</taxon>
        <taxon>Actinomycetes</taxon>
        <taxon>Micrococcales</taxon>
        <taxon>Microbacteriaceae</taxon>
        <taxon>Leifsonia</taxon>
    </lineage>
</organism>
<proteinExistence type="predicted"/>
<dbReference type="SUPFAM" id="SSF53850">
    <property type="entry name" value="Periplasmic binding protein-like II"/>
    <property type="match status" value="1"/>
</dbReference>